<dbReference type="RefSeq" id="WP_048863084.1">
    <property type="nucleotide sequence ID" value="NZ_BANB01000848.1"/>
</dbReference>
<evidence type="ECO:0000256" key="5">
    <source>
        <dbReference type="SAM" id="SignalP"/>
    </source>
</evidence>
<evidence type="ECO:0000256" key="2">
    <source>
        <dbReference type="ARBA" id="ARBA00022723"/>
    </source>
</evidence>
<protein>
    <recommendedName>
        <fullName evidence="6">Cytochrome c domain-containing protein</fullName>
    </recommendedName>
</protein>
<keyword evidence="1 4" id="KW-0349">Heme</keyword>
<evidence type="ECO:0000313" key="8">
    <source>
        <dbReference type="Proteomes" id="UP000032680"/>
    </source>
</evidence>
<dbReference type="PANTHER" id="PTHR40394">
    <property type="entry name" value="LIPOPROTEIN-RELATED"/>
    <property type="match status" value="1"/>
</dbReference>
<feature type="chain" id="PRO_5002309638" description="Cytochrome c domain-containing protein" evidence="5">
    <location>
        <begin position="19"/>
        <end position="178"/>
    </location>
</feature>
<dbReference type="Pfam" id="PF13442">
    <property type="entry name" value="Cytochrome_CBB3"/>
    <property type="match status" value="1"/>
</dbReference>
<dbReference type="PROSITE" id="PS51007">
    <property type="entry name" value="CYTC"/>
    <property type="match status" value="1"/>
</dbReference>
<sequence length="178" mass="19142">MRGGGLLLAAALLALALAGCKRQDMYTQNRVQTWDRSRFFADGLGMRAPVPGTVARESPPPTAPPTVIDAALLARGHQRFDIFCAPCHGRAGDGHGMIVERGFPGPTSFAASPLREAPAARFYAAMTKGYGEMAPFADRIDPPDRWAIVAYIRALQRSQNTVVASLPPADRARLEALK</sequence>
<organism evidence="7 8">
    <name type="scientific">Acidisphaera rubrifaciens HS-AP3</name>
    <dbReference type="NCBI Taxonomy" id="1231350"/>
    <lineage>
        <taxon>Bacteria</taxon>
        <taxon>Pseudomonadati</taxon>
        <taxon>Pseudomonadota</taxon>
        <taxon>Alphaproteobacteria</taxon>
        <taxon>Acetobacterales</taxon>
        <taxon>Acetobacteraceae</taxon>
        <taxon>Acidisphaera</taxon>
    </lineage>
</organism>
<dbReference type="PANTHER" id="PTHR40394:SF2">
    <property type="entry name" value="QUINOL:CYTOCHROME C OXIDOREDUCTASE MEMBRANE PROTEIN"/>
    <property type="match status" value="1"/>
</dbReference>
<dbReference type="GO" id="GO:0020037">
    <property type="term" value="F:heme binding"/>
    <property type="evidence" value="ECO:0007669"/>
    <property type="project" value="InterPro"/>
</dbReference>
<dbReference type="InterPro" id="IPR009056">
    <property type="entry name" value="Cyt_c-like_dom"/>
</dbReference>
<keyword evidence="8" id="KW-1185">Reference proteome</keyword>
<dbReference type="GO" id="GO:0009055">
    <property type="term" value="F:electron transfer activity"/>
    <property type="evidence" value="ECO:0007669"/>
    <property type="project" value="InterPro"/>
</dbReference>
<keyword evidence="3 4" id="KW-0408">Iron</keyword>
<dbReference type="Proteomes" id="UP000032680">
    <property type="component" value="Unassembled WGS sequence"/>
</dbReference>
<evidence type="ECO:0000259" key="6">
    <source>
        <dbReference type="PROSITE" id="PS51007"/>
    </source>
</evidence>
<dbReference type="AlphaFoldDB" id="A0A0D6P9T7"/>
<dbReference type="OrthoDB" id="335174at2"/>
<keyword evidence="5" id="KW-0732">Signal</keyword>
<dbReference type="GO" id="GO:0046872">
    <property type="term" value="F:metal ion binding"/>
    <property type="evidence" value="ECO:0007669"/>
    <property type="project" value="UniProtKB-KW"/>
</dbReference>
<dbReference type="PROSITE" id="PS51257">
    <property type="entry name" value="PROKAR_LIPOPROTEIN"/>
    <property type="match status" value="1"/>
</dbReference>
<feature type="signal peptide" evidence="5">
    <location>
        <begin position="1"/>
        <end position="18"/>
    </location>
</feature>
<dbReference type="InterPro" id="IPR036909">
    <property type="entry name" value="Cyt_c-like_dom_sf"/>
</dbReference>
<reference evidence="7 8" key="1">
    <citation type="submission" date="2012-11" db="EMBL/GenBank/DDBJ databases">
        <title>Whole genome sequence of Acidisphaera rubrifaciens HS-AP3.</title>
        <authorList>
            <person name="Azuma Y."/>
            <person name="Higashiura N."/>
            <person name="Hirakawa H."/>
            <person name="Matsushita K."/>
        </authorList>
    </citation>
    <scope>NUCLEOTIDE SEQUENCE [LARGE SCALE GENOMIC DNA]</scope>
    <source>
        <strain evidence="7 8">HS-AP3</strain>
    </source>
</reference>
<evidence type="ECO:0000256" key="4">
    <source>
        <dbReference type="PROSITE-ProRule" id="PRU00433"/>
    </source>
</evidence>
<evidence type="ECO:0000313" key="7">
    <source>
        <dbReference type="EMBL" id="GAN78432.1"/>
    </source>
</evidence>
<comment type="caution">
    <text evidence="7">The sequence shown here is derived from an EMBL/GenBank/DDBJ whole genome shotgun (WGS) entry which is preliminary data.</text>
</comment>
<feature type="domain" description="Cytochrome c" evidence="6">
    <location>
        <begin position="71"/>
        <end position="156"/>
    </location>
</feature>
<gene>
    <name evidence="7" type="ORF">Asru_0850_02</name>
</gene>
<accession>A0A0D6P9T7</accession>
<dbReference type="EMBL" id="BANB01000848">
    <property type="protein sequence ID" value="GAN78432.1"/>
    <property type="molecule type" value="Genomic_DNA"/>
</dbReference>
<evidence type="ECO:0000256" key="1">
    <source>
        <dbReference type="ARBA" id="ARBA00022617"/>
    </source>
</evidence>
<proteinExistence type="predicted"/>
<dbReference type="SUPFAM" id="SSF46626">
    <property type="entry name" value="Cytochrome c"/>
    <property type="match status" value="1"/>
</dbReference>
<name>A0A0D6P9T7_9PROT</name>
<evidence type="ECO:0000256" key="3">
    <source>
        <dbReference type="ARBA" id="ARBA00023004"/>
    </source>
</evidence>
<keyword evidence="2 4" id="KW-0479">Metal-binding</keyword>
<dbReference type="Gene3D" id="1.10.760.10">
    <property type="entry name" value="Cytochrome c-like domain"/>
    <property type="match status" value="1"/>
</dbReference>